<dbReference type="InterPro" id="IPR037171">
    <property type="entry name" value="NagB/RpiA_transferase-like"/>
</dbReference>
<keyword evidence="8" id="KW-0067">ATP-binding</keyword>
<feature type="site" description="Transition state stabilizer" evidence="12">
    <location>
        <position position="181"/>
    </location>
</feature>
<dbReference type="NCBIfam" id="TIGR00512">
    <property type="entry name" value="salvage_mtnA"/>
    <property type="match status" value="1"/>
</dbReference>
<dbReference type="GO" id="GO:0046523">
    <property type="term" value="F:S-methyl-5-thioribose-1-phosphate isomerase activity"/>
    <property type="evidence" value="ECO:0007669"/>
    <property type="project" value="UniProtKB-UniRule"/>
</dbReference>
<protein>
    <recommendedName>
        <fullName evidence="12">Methylthioribose-1-phosphate isomerase</fullName>
        <shortName evidence="12">M1Pi</shortName>
        <shortName evidence="12">MTR-1-P isomerase</shortName>
        <ecNumber evidence="12">5.3.1.23</ecNumber>
    </recommendedName>
    <alternativeName>
        <fullName evidence="12">S-methyl-5-thioribose-1-phosphate isomerase</fullName>
    </alternativeName>
    <alternativeName>
        <fullName evidence="12">Translation initiation factor eIF-2B subunit alpha/beta/delta-like protein</fullName>
    </alternativeName>
</protein>
<dbReference type="NCBIfam" id="TIGR00524">
    <property type="entry name" value="eIF-2B_rel"/>
    <property type="match status" value="1"/>
</dbReference>
<reference evidence="14 15" key="1">
    <citation type="journal article" date="2024" name="Nat. Commun.">
        <title>Phylogenomics reveals the evolutionary origins of lichenization in chlorophyte algae.</title>
        <authorList>
            <person name="Puginier C."/>
            <person name="Libourel C."/>
            <person name="Otte J."/>
            <person name="Skaloud P."/>
            <person name="Haon M."/>
            <person name="Grisel S."/>
            <person name="Petersen M."/>
            <person name="Berrin J.G."/>
            <person name="Delaux P.M."/>
            <person name="Dal Grande F."/>
            <person name="Keller J."/>
        </authorList>
    </citation>
    <scope>NUCLEOTIDE SEQUENCE [LARGE SCALE GENOMIC DNA]</scope>
    <source>
        <strain evidence="14 15">SAG 2036</strain>
    </source>
</reference>
<keyword evidence="11 12" id="KW-0539">Nucleus</keyword>
<evidence type="ECO:0000256" key="4">
    <source>
        <dbReference type="ARBA" id="ARBA00022605"/>
    </source>
</evidence>
<dbReference type="GO" id="GO:0005524">
    <property type="term" value="F:ATP binding"/>
    <property type="evidence" value="ECO:0007669"/>
    <property type="project" value="UniProtKB-KW"/>
</dbReference>
<keyword evidence="9 12" id="KW-0486">Methionine biosynthesis</keyword>
<evidence type="ECO:0000256" key="2">
    <source>
        <dbReference type="ARBA" id="ARBA00011738"/>
    </source>
</evidence>
<sequence>MGSLQAILYEAGPPARLKILDQRLLPFETEYVEVPNAGTAWTCIKDMQVRGAPAIAVTAALSLAVDLINGGSGNQFSSAQDALLYTSQQLEHVVTSRPTAVNLADAARKLKATATRASTVPAASADDVVRAVVAASQAIFEDDISDNKAIGHHGAAALLAAVNSAGSGSQGRQQLRVLTHCNTGSLATASYGTALGVVRSLHEQGRLERIFCTETRPFNQGSRLTAFELVHDGLPGTLLVDSAAGALLASGQVDAVVVGADRVAANGDTANKIGTLSLATNAAKCGVPFFVAAPLTTLDPDTPTGADIHIEQRPAEEVTELQGRPIAAPGIKVWNPGFDVTPAALIYGIITEAGLVPTSPSGSFDVAGIKACPSRQTAAAPNGVAEHKDGKSAAAADADPAEAEFKALDVESVKAYMMGVPHLAEHLGSRAGPGTLQVREVGDGNMNFVYIVEGPAGGLVLKQALPFIRIAPDWPITQDRVRMEAQALAEQARHCPQHVPRLHHFDARQCLLVMDYLPPPHDILRRALTAGKVFPLLASHVAAFLSCTLFRTSLIALDTRTFRDEAARFKNTELCRLTEQVIFTDPYYAAPVNRHTSPQLDEAAARFREDIAAKVAISRLKATFCQRQEALLHGDLHTGSFMCTPHSTWAIDAEFAFYGPIAFDVCKMIANLLLAFFASDGLASARDPRTQQRQWLLQTTQDIWTLFVQGFSRLWDTAAGQGRSGDLYPTQLFPLGPALEAVQATFFQDLFPDVLSFAGAVMIRRILGIAHVIDFEHIEHADSRSVCEGRALVLGRQLLVEPLLFPDMTSVVAAAEATRRLDGRSPCFP</sequence>
<evidence type="ECO:0000256" key="6">
    <source>
        <dbReference type="ARBA" id="ARBA00022741"/>
    </source>
</evidence>
<evidence type="ECO:0000256" key="5">
    <source>
        <dbReference type="ARBA" id="ARBA00022679"/>
    </source>
</evidence>
<dbReference type="Gene3D" id="3.90.1200.10">
    <property type="match status" value="1"/>
</dbReference>
<dbReference type="Pfam" id="PF01008">
    <property type="entry name" value="IF-2B"/>
    <property type="match status" value="1"/>
</dbReference>
<dbReference type="InterPro" id="IPR011009">
    <property type="entry name" value="Kinase-like_dom_sf"/>
</dbReference>
<keyword evidence="15" id="KW-1185">Reference proteome</keyword>
<dbReference type="InterPro" id="IPR042529">
    <property type="entry name" value="IF_2B-like_C"/>
</dbReference>
<dbReference type="FunFam" id="1.20.120.420:FF:000003">
    <property type="entry name" value="Methylthioribose-1-phosphate isomerase"/>
    <property type="match status" value="1"/>
</dbReference>
<dbReference type="PANTHER" id="PTHR34273:SF2">
    <property type="entry name" value="METHYLTHIORIBOSE KINASE"/>
    <property type="match status" value="1"/>
</dbReference>
<evidence type="ECO:0000256" key="1">
    <source>
        <dbReference type="ARBA" id="ARBA00010165"/>
    </source>
</evidence>
<dbReference type="NCBIfam" id="NF004326">
    <property type="entry name" value="PRK05720.1"/>
    <property type="match status" value="1"/>
</dbReference>
<evidence type="ECO:0000256" key="9">
    <source>
        <dbReference type="ARBA" id="ARBA00023167"/>
    </source>
</evidence>
<accession>A0AAW1PA04</accession>
<dbReference type="GO" id="GO:0019509">
    <property type="term" value="P:L-methionine salvage from methylthioadenosine"/>
    <property type="evidence" value="ECO:0007669"/>
    <property type="project" value="UniProtKB-UniRule"/>
</dbReference>
<keyword evidence="10 12" id="KW-0413">Isomerase</keyword>
<dbReference type="Proteomes" id="UP001465755">
    <property type="component" value="Unassembled WGS sequence"/>
</dbReference>
<comment type="similarity">
    <text evidence="12">Belongs to the eIF-2B alpha/beta/delta subunits family. MtnA subfamily.</text>
</comment>
<dbReference type="InterPro" id="IPR009212">
    <property type="entry name" value="Methylthioribose_kinase"/>
</dbReference>
<evidence type="ECO:0000313" key="15">
    <source>
        <dbReference type="Proteomes" id="UP001465755"/>
    </source>
</evidence>
<dbReference type="GO" id="GO:0005737">
    <property type="term" value="C:cytoplasm"/>
    <property type="evidence" value="ECO:0007669"/>
    <property type="project" value="UniProtKB-SubCell"/>
</dbReference>
<gene>
    <name evidence="14" type="ORF">WJX73_007579</name>
</gene>
<evidence type="ECO:0000256" key="12">
    <source>
        <dbReference type="HAMAP-Rule" id="MF_03119"/>
    </source>
</evidence>
<comment type="similarity">
    <text evidence="1">Belongs to the methylthioribose kinase family.</text>
</comment>
<dbReference type="InterPro" id="IPR000649">
    <property type="entry name" value="IF-2B-related"/>
</dbReference>
<proteinExistence type="inferred from homology"/>
<dbReference type="InterPro" id="IPR005251">
    <property type="entry name" value="IF-M1Pi"/>
</dbReference>
<comment type="caution">
    <text evidence="14">The sequence shown here is derived from an EMBL/GenBank/DDBJ whole genome shotgun (WGS) entry which is preliminary data.</text>
</comment>
<keyword evidence="5" id="KW-0808">Transferase</keyword>
<dbReference type="HAMAP" id="MF_01678">
    <property type="entry name" value="Salvage_MtnA"/>
    <property type="match status" value="1"/>
</dbReference>
<comment type="subunit">
    <text evidence="2">Homodimer.</text>
</comment>
<comment type="function">
    <text evidence="12">Catalyzes the interconversion of methylthioribose-1-phosphate (MTR-1-P) into methylthioribulose-1-phosphate (MTRu-1-P).</text>
</comment>
<dbReference type="NCBIfam" id="TIGR01767">
    <property type="entry name" value="MTRK"/>
    <property type="match status" value="1"/>
</dbReference>
<dbReference type="Gene3D" id="3.30.200.20">
    <property type="entry name" value="Phosphorylase Kinase, domain 1"/>
    <property type="match status" value="1"/>
</dbReference>
<keyword evidence="7" id="KW-0418">Kinase</keyword>
<evidence type="ECO:0000256" key="7">
    <source>
        <dbReference type="ARBA" id="ARBA00022777"/>
    </source>
</evidence>
<dbReference type="PANTHER" id="PTHR34273">
    <property type="entry name" value="METHYLTHIORIBOSE KINASE"/>
    <property type="match status" value="1"/>
</dbReference>
<keyword evidence="6" id="KW-0547">Nucleotide-binding</keyword>
<feature type="active site" description="Proton donor" evidence="12">
    <location>
        <position position="261"/>
    </location>
</feature>
<evidence type="ECO:0000313" key="14">
    <source>
        <dbReference type="EMBL" id="KAK9806529.1"/>
    </source>
</evidence>
<comment type="catalytic activity">
    <reaction evidence="12">
        <text>5-(methylsulfanyl)-alpha-D-ribose 1-phosphate = 5-(methylsulfanyl)-D-ribulose 1-phosphate</text>
        <dbReference type="Rhea" id="RHEA:19989"/>
        <dbReference type="ChEBI" id="CHEBI:58533"/>
        <dbReference type="ChEBI" id="CHEBI:58548"/>
        <dbReference type="EC" id="5.3.1.23"/>
    </reaction>
</comment>
<evidence type="ECO:0000256" key="3">
    <source>
        <dbReference type="ARBA" id="ARBA00022490"/>
    </source>
</evidence>
<dbReference type="EMBL" id="JALJOQ010000037">
    <property type="protein sequence ID" value="KAK9806529.1"/>
    <property type="molecule type" value="Genomic_DNA"/>
</dbReference>
<evidence type="ECO:0000256" key="10">
    <source>
        <dbReference type="ARBA" id="ARBA00023235"/>
    </source>
</evidence>
<dbReference type="Pfam" id="PF01636">
    <property type="entry name" value="APH"/>
    <property type="match status" value="1"/>
</dbReference>
<comment type="pathway">
    <text evidence="12">Amino-acid biosynthesis; L-methionine biosynthesis via salvage pathway; L-methionine from S-methyl-5-thio-alpha-D-ribose 1-phosphate: step 1/6.</text>
</comment>
<evidence type="ECO:0000256" key="11">
    <source>
        <dbReference type="ARBA" id="ARBA00023242"/>
    </source>
</evidence>
<dbReference type="EC" id="5.3.1.23" evidence="12"/>
<dbReference type="GO" id="GO:0005634">
    <property type="term" value="C:nucleus"/>
    <property type="evidence" value="ECO:0007669"/>
    <property type="project" value="UniProtKB-SubCell"/>
</dbReference>
<dbReference type="InterPro" id="IPR027363">
    <property type="entry name" value="M1Pi_N"/>
</dbReference>
<dbReference type="Gene3D" id="3.40.50.10470">
    <property type="entry name" value="Translation initiation factor eif-2b, domain 2"/>
    <property type="match status" value="1"/>
</dbReference>
<organism evidence="14 15">
    <name type="scientific">Symbiochloris irregularis</name>
    <dbReference type="NCBI Taxonomy" id="706552"/>
    <lineage>
        <taxon>Eukaryota</taxon>
        <taxon>Viridiplantae</taxon>
        <taxon>Chlorophyta</taxon>
        <taxon>core chlorophytes</taxon>
        <taxon>Trebouxiophyceae</taxon>
        <taxon>Trebouxiales</taxon>
        <taxon>Trebouxiaceae</taxon>
        <taxon>Symbiochloris</taxon>
    </lineage>
</organism>
<dbReference type="SUPFAM" id="SSF100950">
    <property type="entry name" value="NagB/RpiA/CoA transferase-like"/>
    <property type="match status" value="1"/>
</dbReference>
<dbReference type="AlphaFoldDB" id="A0AAW1PA04"/>
<name>A0AAW1PA04_9CHLO</name>
<dbReference type="InterPro" id="IPR002575">
    <property type="entry name" value="Aminoglycoside_PTrfase"/>
</dbReference>
<feature type="domain" description="Aminoglycoside phosphotransferase" evidence="13">
    <location>
        <begin position="438"/>
        <end position="670"/>
    </location>
</feature>
<dbReference type="InterPro" id="IPR011559">
    <property type="entry name" value="Initiation_fac_2B_a/b/d"/>
</dbReference>
<evidence type="ECO:0000256" key="8">
    <source>
        <dbReference type="ARBA" id="ARBA00022840"/>
    </source>
</evidence>
<dbReference type="GO" id="GO:0046522">
    <property type="term" value="F:S-methyl-5-thioribose kinase activity"/>
    <property type="evidence" value="ECO:0007669"/>
    <property type="project" value="InterPro"/>
</dbReference>
<dbReference type="SUPFAM" id="SSF56112">
    <property type="entry name" value="Protein kinase-like (PK-like)"/>
    <property type="match status" value="1"/>
</dbReference>
<dbReference type="FunFam" id="3.40.50.10470:FF:000003">
    <property type="entry name" value="Methylthioribose-1-phosphate isomerase"/>
    <property type="match status" value="1"/>
</dbReference>
<evidence type="ECO:0000259" key="13">
    <source>
        <dbReference type="Pfam" id="PF01636"/>
    </source>
</evidence>
<comment type="subcellular location">
    <subcellularLocation>
        <location evidence="12">Cytoplasm</location>
    </subcellularLocation>
    <subcellularLocation>
        <location evidence="12">Nucleus</location>
    </subcellularLocation>
</comment>
<keyword evidence="4 12" id="KW-0028">Amino-acid biosynthesis</keyword>
<keyword evidence="3 12" id="KW-0963">Cytoplasm</keyword>
<dbReference type="Gene3D" id="1.20.120.420">
    <property type="entry name" value="translation initiation factor eif-2b, domain 1"/>
    <property type="match status" value="1"/>
</dbReference>